<dbReference type="InterPro" id="IPR025991">
    <property type="entry name" value="Chemoreceptor_zinc-bind_dom"/>
</dbReference>
<dbReference type="Proteomes" id="UP000001625">
    <property type="component" value="Chromosome"/>
</dbReference>
<keyword evidence="3" id="KW-1185">Reference proteome</keyword>
<dbReference type="STRING" id="580332.Slit_2377"/>
<accession>D5CMD2</accession>
<gene>
    <name evidence="2" type="ordered locus">Slit_2377</name>
</gene>
<proteinExistence type="predicted"/>
<evidence type="ECO:0000313" key="3">
    <source>
        <dbReference type="Proteomes" id="UP000001625"/>
    </source>
</evidence>
<dbReference type="OrthoDB" id="9765776at2"/>
<dbReference type="RefSeq" id="WP_013030502.1">
    <property type="nucleotide sequence ID" value="NC_013959.1"/>
</dbReference>
<sequence>MGFFSRLFGHDEHDEEHRENIRKSIRSEINIAECIDAHMKWKGRLQSYLEGTSKEQLDPMVICRDDQCVLGKWIHGAALNYFHNDEGFHKLRSDHANFHFVAGSIVKKVQEKDLAGSDALLKSEYARASRDVIQDLTELNKHLQQSDM</sequence>
<name>D5CMD2_SIDLE</name>
<dbReference type="AlphaFoldDB" id="D5CMD2"/>
<dbReference type="KEGG" id="slt:Slit_2377"/>
<evidence type="ECO:0000259" key="1">
    <source>
        <dbReference type="Pfam" id="PF13682"/>
    </source>
</evidence>
<dbReference type="HOGENOM" id="CLU_122422_1_0_4"/>
<dbReference type="Pfam" id="PF13682">
    <property type="entry name" value="CZB"/>
    <property type="match status" value="1"/>
</dbReference>
<dbReference type="Gene3D" id="1.20.120.30">
    <property type="entry name" value="Aspartate receptor, ligand-binding domain"/>
    <property type="match status" value="1"/>
</dbReference>
<dbReference type="eggNOG" id="COG3255">
    <property type="taxonomic scope" value="Bacteria"/>
</dbReference>
<feature type="domain" description="Chemoreceptor zinc-binding" evidence="1">
    <location>
        <begin position="38"/>
        <end position="106"/>
    </location>
</feature>
<reference evidence="2 3" key="1">
    <citation type="submission" date="2010-03" db="EMBL/GenBank/DDBJ databases">
        <title>Complete sequence of Sideroxydans lithotrophicus ES-1.</title>
        <authorList>
            <consortium name="US DOE Joint Genome Institute"/>
            <person name="Lucas S."/>
            <person name="Copeland A."/>
            <person name="Lapidus A."/>
            <person name="Cheng J.-F."/>
            <person name="Bruce D."/>
            <person name="Goodwin L."/>
            <person name="Pitluck S."/>
            <person name="Munk A.C."/>
            <person name="Detter J.C."/>
            <person name="Han C."/>
            <person name="Tapia R."/>
            <person name="Larimer F."/>
            <person name="Land M."/>
            <person name="Hauser L."/>
            <person name="Kyrpides N."/>
            <person name="Ivanova N."/>
            <person name="Emerson D."/>
            <person name="Woyke T."/>
        </authorList>
    </citation>
    <scope>NUCLEOTIDE SEQUENCE [LARGE SCALE GENOMIC DNA]</scope>
    <source>
        <strain evidence="2 3">ES-1</strain>
    </source>
</reference>
<organism evidence="2 3">
    <name type="scientific">Sideroxydans lithotrophicus (strain ES-1)</name>
    <dbReference type="NCBI Taxonomy" id="580332"/>
    <lineage>
        <taxon>Bacteria</taxon>
        <taxon>Pseudomonadati</taxon>
        <taxon>Pseudomonadota</taxon>
        <taxon>Betaproteobacteria</taxon>
        <taxon>Nitrosomonadales</taxon>
        <taxon>Gallionellaceae</taxon>
        <taxon>Sideroxydans</taxon>
    </lineage>
</organism>
<evidence type="ECO:0000313" key="2">
    <source>
        <dbReference type="EMBL" id="ADE12604.1"/>
    </source>
</evidence>
<protein>
    <recommendedName>
        <fullName evidence="1">Chemoreceptor zinc-binding domain-containing protein</fullName>
    </recommendedName>
</protein>
<dbReference type="EMBL" id="CP001965">
    <property type="protein sequence ID" value="ADE12604.1"/>
    <property type="molecule type" value="Genomic_DNA"/>
</dbReference>